<evidence type="ECO:0000313" key="1">
    <source>
        <dbReference type="EMBL" id="VDK54303.1"/>
    </source>
</evidence>
<sequence>MCVAVLIHSLKDAMGEECYYATPINSRARDFVRSDLLICFSRLLLSLRNSGRKVLSSLSVSSLFQCDKSELIVPQNPVWGTINQKSVQLAQAWRSVSFHRDDGCYWSTATYSRICSNDVLLDYVFFDCIFAKTDAFSRTKLRRDFTSSASEDLHAAVMKK</sequence>
<reference evidence="1 2" key="2">
    <citation type="submission" date="2018-11" db="EMBL/GenBank/DDBJ databases">
        <authorList>
            <consortium name="Pathogen Informatics"/>
        </authorList>
    </citation>
    <scope>NUCLEOTIDE SEQUENCE [LARGE SCALE GENOMIC DNA]</scope>
</reference>
<dbReference type="Proteomes" id="UP000271098">
    <property type="component" value="Unassembled WGS sequence"/>
</dbReference>
<keyword evidence="2" id="KW-1185">Reference proteome</keyword>
<dbReference type="EMBL" id="UYRT01014714">
    <property type="protein sequence ID" value="VDK54303.1"/>
    <property type="molecule type" value="Genomic_DNA"/>
</dbReference>
<evidence type="ECO:0000313" key="3">
    <source>
        <dbReference type="WBParaSite" id="GPUH_0000634101-mRNA-1"/>
    </source>
</evidence>
<organism evidence="3">
    <name type="scientific">Gongylonema pulchrum</name>
    <dbReference type="NCBI Taxonomy" id="637853"/>
    <lineage>
        <taxon>Eukaryota</taxon>
        <taxon>Metazoa</taxon>
        <taxon>Ecdysozoa</taxon>
        <taxon>Nematoda</taxon>
        <taxon>Chromadorea</taxon>
        <taxon>Rhabditida</taxon>
        <taxon>Spirurina</taxon>
        <taxon>Spiruromorpha</taxon>
        <taxon>Spiruroidea</taxon>
        <taxon>Gongylonematidae</taxon>
        <taxon>Gongylonema</taxon>
    </lineage>
</organism>
<dbReference type="AlphaFoldDB" id="A0A183DC91"/>
<reference evidence="3" key="1">
    <citation type="submission" date="2016-06" db="UniProtKB">
        <authorList>
            <consortium name="WormBaseParasite"/>
        </authorList>
    </citation>
    <scope>IDENTIFICATION</scope>
</reference>
<accession>A0A183DC91</accession>
<evidence type="ECO:0000313" key="2">
    <source>
        <dbReference type="Proteomes" id="UP000271098"/>
    </source>
</evidence>
<protein>
    <submittedName>
        <fullName evidence="3">Secreted protein</fullName>
    </submittedName>
</protein>
<dbReference type="WBParaSite" id="GPUH_0000634101-mRNA-1">
    <property type="protein sequence ID" value="GPUH_0000634101-mRNA-1"/>
    <property type="gene ID" value="GPUH_0000634101"/>
</dbReference>
<gene>
    <name evidence="1" type="ORF">GPUH_LOCUS6329</name>
</gene>
<proteinExistence type="predicted"/>
<name>A0A183DC91_9BILA</name>